<dbReference type="InterPro" id="IPR013517">
    <property type="entry name" value="FG-GAP"/>
</dbReference>
<name>A0A225DFZ1_9BACT</name>
<protein>
    <submittedName>
        <fullName evidence="2">Filamentous hemagglutinin-like protein</fullName>
    </submittedName>
</protein>
<evidence type="ECO:0000313" key="3">
    <source>
        <dbReference type="Proteomes" id="UP000214646"/>
    </source>
</evidence>
<sequence length="907" mass="86527">MSGVVSASNSLVGSTANDTVGSEFGGSVVVLPSGNYLVASPDWSGNEGAVTFGSGTAGVSGVVSASNSLVGSAAGDNVGSAVTILTSGNYAVASPGWSGGTGAVTLGSGTTGISGLVSASNSLVGSTAGDSIGTSVTALPNGNYVVASPNWSGNIGAVTFGSGTAGVSGVVSVSNSLVGSTSGDDVGKSVTPLPSGNYVMASPGWSGGTGAVTLGSGTTGISGLVSASNSLVGSTAGDSIGTSVTALPNGNYVVASPNWSGNIGAVTFGSGTAGVSGVVSVSNSLVGSTSGDDVGKSVTPLPSGNYVMASPGWSGGTGAVTLGSGTTGISGLVSASNSLVGSTAGDSIGTSVTALPNGNYVVASPNWSGNIGAVTFGSGTAGVSGVVSASNSLVGSTANDSVGNNGITALTNGNYVIPSPYWSGGKGAATFGNGTTGVIGVVSATNSLVGSTASDFIGAENTGPTNHFKIAILITAFANGNYVVASPNWSGGIGAVTFGSGTAGVSGAVSASNSIVGSAANAGLGTLVIDNTNGNFYAPFTTDGGGRVRVGSLTTGPVATGSQSPLLLGYPQVAVGADAGGTGTVTVYNPDQSAAYTATPFGAAFTDGVRVAVADLNGDGAPELIAGTGPGVANQVVVLDGTTHNQLASFNPFETTFTGGLYVTVGDVNGDGVPDLIVTPDESGGPIVAVYDGAALGKGQVMQLVRFFGINDPNFRGGARAAVGDINGDGYGDVIVSAGFGGGPRVAIYSGKSVAANAPTELLPDFFAFEPSLRNGAYVTAGDLTGKGFADLIFGAGPGGGPRVRAVDPAVLLAAAGDLSSLDDAAVSGASLADFFAGDVSNRGGVRVGVADLDASNQAGLVVGSGTGAGATVTTYTGKAIEANPEGPAEDFAIDSMPGFTGGIYVG</sequence>
<dbReference type="EMBL" id="NIDE01000009">
    <property type="protein sequence ID" value="OWK39893.1"/>
    <property type="molecule type" value="Genomic_DNA"/>
</dbReference>
<evidence type="ECO:0000313" key="2">
    <source>
        <dbReference type="EMBL" id="OWK39893.1"/>
    </source>
</evidence>
<dbReference type="Pfam" id="PF18888">
    <property type="entry name" value="DUF5650"/>
    <property type="match status" value="10"/>
</dbReference>
<dbReference type="Pfam" id="PF13517">
    <property type="entry name" value="FG-GAP_3"/>
    <property type="match status" value="1"/>
</dbReference>
<dbReference type="SUPFAM" id="SSF69318">
    <property type="entry name" value="Integrin alpha N-terminal domain"/>
    <property type="match status" value="1"/>
</dbReference>
<gene>
    <name evidence="2" type="ORF">FRUB_05783</name>
</gene>
<dbReference type="InterPro" id="IPR028994">
    <property type="entry name" value="Integrin_alpha_N"/>
</dbReference>
<keyword evidence="3" id="KW-1185">Reference proteome</keyword>
<dbReference type="OrthoDB" id="276155at2"/>
<comment type="caution">
    <text evidence="2">The sequence shown here is derived from an EMBL/GenBank/DDBJ whole genome shotgun (WGS) entry which is preliminary data.</text>
</comment>
<proteinExistence type="predicted"/>
<dbReference type="AlphaFoldDB" id="A0A225DFZ1"/>
<evidence type="ECO:0000256" key="1">
    <source>
        <dbReference type="ARBA" id="ARBA00022729"/>
    </source>
</evidence>
<organism evidence="2 3">
    <name type="scientific">Fimbriiglobus ruber</name>
    <dbReference type="NCBI Taxonomy" id="1908690"/>
    <lineage>
        <taxon>Bacteria</taxon>
        <taxon>Pseudomonadati</taxon>
        <taxon>Planctomycetota</taxon>
        <taxon>Planctomycetia</taxon>
        <taxon>Gemmatales</taxon>
        <taxon>Gemmataceae</taxon>
        <taxon>Fimbriiglobus</taxon>
    </lineage>
</organism>
<dbReference type="InterPro" id="IPR043710">
    <property type="entry name" value="DUF5650"/>
</dbReference>
<keyword evidence="1" id="KW-0732">Signal</keyword>
<dbReference type="Gene3D" id="2.130.10.130">
    <property type="entry name" value="Integrin alpha, N-terminal"/>
    <property type="match status" value="1"/>
</dbReference>
<dbReference type="Proteomes" id="UP000214646">
    <property type="component" value="Unassembled WGS sequence"/>
</dbReference>
<accession>A0A225DFZ1</accession>
<reference evidence="3" key="1">
    <citation type="submission" date="2017-06" db="EMBL/GenBank/DDBJ databases">
        <title>Genome analysis of Fimbriiglobus ruber SP5, the first member of the order Planctomycetales with confirmed chitinolytic capability.</title>
        <authorList>
            <person name="Ravin N.V."/>
            <person name="Rakitin A.L."/>
            <person name="Ivanova A.A."/>
            <person name="Beletsky A.V."/>
            <person name="Kulichevskaya I.S."/>
            <person name="Mardanov A.V."/>
            <person name="Dedysh S.N."/>
        </authorList>
    </citation>
    <scope>NUCLEOTIDE SEQUENCE [LARGE SCALE GENOMIC DNA]</scope>
    <source>
        <strain evidence="3">SP5</strain>
    </source>
</reference>